<comment type="function">
    <text evidence="1">Transfers mannose from Dol-P-mannose to Ser or Thr residues on proteins.</text>
</comment>
<dbReference type="UniPathway" id="UPA00378"/>
<dbReference type="Pfam" id="PF16192">
    <property type="entry name" value="PMT_4TMC"/>
    <property type="match status" value="1"/>
</dbReference>
<evidence type="ECO:0000313" key="3">
    <source>
        <dbReference type="EMBL" id="RUS16100.1"/>
    </source>
</evidence>
<accession>A0A433PF04</accession>
<comment type="caution">
    <text evidence="3">The sequence shown here is derived from an EMBL/GenBank/DDBJ whole genome shotgun (WGS) entry which is preliminary data.</text>
</comment>
<evidence type="ECO:0000259" key="2">
    <source>
        <dbReference type="Pfam" id="PF16192"/>
    </source>
</evidence>
<protein>
    <recommendedName>
        <fullName evidence="1">Dolichyl-phosphate-mannose--protein mannosyltransferase</fullName>
        <ecNumber evidence="1">2.4.1.109</ecNumber>
    </recommendedName>
</protein>
<feature type="transmembrane region" description="Helical" evidence="1">
    <location>
        <begin position="108"/>
        <end position="130"/>
    </location>
</feature>
<keyword evidence="1" id="KW-0256">Endoplasmic reticulum</keyword>
<dbReference type="AlphaFoldDB" id="A0A433PF04"/>
<dbReference type="PANTHER" id="PTHR10050:SF53">
    <property type="entry name" value="CHROMOSOME UNDETERMINED SCAFFOLD_67, WHOLE GENOME SHOTGUN SEQUENCE"/>
    <property type="match status" value="1"/>
</dbReference>
<keyword evidence="1" id="KW-0812">Transmembrane</keyword>
<evidence type="ECO:0000256" key="1">
    <source>
        <dbReference type="RuleBase" id="RU367007"/>
    </source>
</evidence>
<comment type="catalytic activity">
    <reaction evidence="1">
        <text>a di-trans,poly-cis-dolichyl beta-D-mannosyl phosphate + L-threonyl-[protein] = 3-O-(alpha-D-mannosyl)-L-threonyl-[protein] + a di-trans,poly-cis-dolichyl phosphate + H(+)</text>
        <dbReference type="Rhea" id="RHEA:53396"/>
        <dbReference type="Rhea" id="RHEA-COMP:11060"/>
        <dbReference type="Rhea" id="RHEA-COMP:13547"/>
        <dbReference type="Rhea" id="RHEA-COMP:19498"/>
        <dbReference type="Rhea" id="RHEA-COMP:19501"/>
        <dbReference type="ChEBI" id="CHEBI:15378"/>
        <dbReference type="ChEBI" id="CHEBI:30013"/>
        <dbReference type="ChEBI" id="CHEBI:57683"/>
        <dbReference type="ChEBI" id="CHEBI:58211"/>
        <dbReference type="ChEBI" id="CHEBI:137323"/>
        <dbReference type="EC" id="2.4.1.109"/>
    </reaction>
</comment>
<dbReference type="EC" id="2.4.1.109" evidence="1"/>
<dbReference type="PANTHER" id="PTHR10050">
    <property type="entry name" value="DOLICHYL-PHOSPHATE-MANNOSE--PROTEIN MANNOSYLTRANSFERASE"/>
    <property type="match status" value="1"/>
</dbReference>
<reference evidence="3 4" key="1">
    <citation type="journal article" date="2018" name="New Phytol.">
        <title>Phylogenomics of Endogonaceae and evolution of mycorrhizas within Mucoromycota.</title>
        <authorList>
            <person name="Chang Y."/>
            <person name="Desiro A."/>
            <person name="Na H."/>
            <person name="Sandor L."/>
            <person name="Lipzen A."/>
            <person name="Clum A."/>
            <person name="Barry K."/>
            <person name="Grigoriev I.V."/>
            <person name="Martin F.M."/>
            <person name="Stajich J.E."/>
            <person name="Smith M.E."/>
            <person name="Bonito G."/>
            <person name="Spatafora J.W."/>
        </authorList>
    </citation>
    <scope>NUCLEOTIDE SEQUENCE [LARGE SCALE GENOMIC DNA]</scope>
    <source>
        <strain evidence="3 4">AD002</strain>
    </source>
</reference>
<gene>
    <name evidence="3" type="ORF">BC938DRAFT_476703</name>
</gene>
<feature type="transmembrane region" description="Helical" evidence="1">
    <location>
        <begin position="65"/>
        <end position="87"/>
    </location>
</feature>
<feature type="transmembrane region" description="Helical" evidence="1">
    <location>
        <begin position="136"/>
        <end position="155"/>
    </location>
</feature>
<dbReference type="InterPro" id="IPR032421">
    <property type="entry name" value="PMT_4TMC"/>
</dbReference>
<keyword evidence="1" id="KW-1133">Transmembrane helix</keyword>
<feature type="transmembrane region" description="Helical" evidence="1">
    <location>
        <begin position="167"/>
        <end position="189"/>
    </location>
</feature>
<dbReference type="GO" id="GO:0004169">
    <property type="term" value="F:dolichyl-phosphate-mannose-protein mannosyltransferase activity"/>
    <property type="evidence" value="ECO:0007669"/>
    <property type="project" value="UniProtKB-UniRule"/>
</dbReference>
<comment type="caution">
    <text evidence="1">Lacks conserved residue(s) required for the propagation of feature annotation.</text>
</comment>
<comment type="subcellular location">
    <subcellularLocation>
        <location evidence="1">Endoplasmic reticulum membrane</location>
        <topology evidence="1">Multi-pass membrane protein</topology>
    </subcellularLocation>
</comment>
<proteinExistence type="inferred from homology"/>
<dbReference type="EMBL" id="RBNJ01024696">
    <property type="protein sequence ID" value="RUS16100.1"/>
    <property type="molecule type" value="Genomic_DNA"/>
</dbReference>
<dbReference type="GO" id="GO:0005789">
    <property type="term" value="C:endoplasmic reticulum membrane"/>
    <property type="evidence" value="ECO:0007669"/>
    <property type="project" value="UniProtKB-SubCell"/>
</dbReference>
<comment type="pathway">
    <text evidence="1">Protein modification; protein glycosylation.</text>
</comment>
<evidence type="ECO:0000313" key="4">
    <source>
        <dbReference type="Proteomes" id="UP000274822"/>
    </source>
</evidence>
<comment type="similarity">
    <text evidence="1">Belongs to the glycosyltransferase 39 family.</text>
</comment>
<name>A0A433PF04_9FUNG</name>
<sequence>NTTTHSVRKHRRQTFLSTFIKHHILAWDYNTRPHNFSIRPSSLPHDWVLARRGQLLWSKSDNSRLIYLIFNPIVAWLVLLSVAVRFCEQIHEMVVKKRRGKATPPTDPSARSMCFLLTAYIVHLLPYYLIHRKPTVANYLPVLYFGTLLLATTFDRLTRRLSTRARLATFATIVLVTLYAFVLLSPLVYGTPLTHDACERTKWMRTWEFKCARMPLSDNTAVQDQDVNETSSVWGGVATMVAMTEEASQDASVAEFVHAALAAEAMHHRQFEPEVPPPLPSPKVVPDGIDLAVALGDPPAA</sequence>
<dbReference type="Proteomes" id="UP000274822">
    <property type="component" value="Unassembled WGS sequence"/>
</dbReference>
<keyword evidence="1" id="KW-0472">Membrane</keyword>
<organism evidence="3 4">
    <name type="scientific">Jimgerdemannia flammicorona</name>
    <dbReference type="NCBI Taxonomy" id="994334"/>
    <lineage>
        <taxon>Eukaryota</taxon>
        <taxon>Fungi</taxon>
        <taxon>Fungi incertae sedis</taxon>
        <taxon>Mucoromycota</taxon>
        <taxon>Mucoromycotina</taxon>
        <taxon>Endogonomycetes</taxon>
        <taxon>Endogonales</taxon>
        <taxon>Endogonaceae</taxon>
        <taxon>Jimgerdemannia</taxon>
    </lineage>
</organism>
<keyword evidence="4" id="KW-1185">Reference proteome</keyword>
<feature type="domain" description="Protein O-mannosyl-transferase C-terminal four TM" evidence="2">
    <location>
        <begin position="15"/>
        <end position="207"/>
    </location>
</feature>
<keyword evidence="1" id="KW-0808">Transferase</keyword>
<keyword evidence="1" id="KW-0328">Glycosyltransferase</keyword>
<dbReference type="InterPro" id="IPR027005">
    <property type="entry name" value="PMT-like"/>
</dbReference>
<comment type="catalytic activity">
    <reaction evidence="1">
        <text>a di-trans,poly-cis-dolichyl beta-D-mannosyl phosphate + L-seryl-[protein] = 3-O-(alpha-D-mannosyl)-L-seryl-[protein] + a di-trans,poly-cis-dolichyl phosphate + H(+)</text>
        <dbReference type="Rhea" id="RHEA:17377"/>
        <dbReference type="Rhea" id="RHEA-COMP:9863"/>
        <dbReference type="Rhea" id="RHEA-COMP:13546"/>
        <dbReference type="Rhea" id="RHEA-COMP:19498"/>
        <dbReference type="Rhea" id="RHEA-COMP:19501"/>
        <dbReference type="ChEBI" id="CHEBI:15378"/>
        <dbReference type="ChEBI" id="CHEBI:29999"/>
        <dbReference type="ChEBI" id="CHEBI:57683"/>
        <dbReference type="ChEBI" id="CHEBI:58211"/>
        <dbReference type="ChEBI" id="CHEBI:137321"/>
        <dbReference type="EC" id="2.4.1.109"/>
    </reaction>
</comment>
<feature type="non-terminal residue" evidence="3">
    <location>
        <position position="1"/>
    </location>
</feature>